<keyword evidence="4" id="KW-1185">Reference proteome</keyword>
<dbReference type="InterPro" id="IPR050553">
    <property type="entry name" value="Thioredoxin_ResA/DsbE_sf"/>
</dbReference>
<gene>
    <name evidence="3" type="primary">resA_2</name>
    <name evidence="3" type="ORF">HAPAU_06330</name>
</gene>
<dbReference type="GO" id="GO:0016491">
    <property type="term" value="F:oxidoreductase activity"/>
    <property type="evidence" value="ECO:0007669"/>
    <property type="project" value="InterPro"/>
</dbReference>
<dbReference type="GO" id="GO:0016209">
    <property type="term" value="F:antioxidant activity"/>
    <property type="evidence" value="ECO:0007669"/>
    <property type="project" value="InterPro"/>
</dbReference>
<dbReference type="PATRIC" id="fig|1008153.3.peg.635"/>
<reference evidence="3 4" key="1">
    <citation type="submission" date="2016-02" db="EMBL/GenBank/DDBJ databases">
        <title>Genome sequence of Halalkalicoccus paucihalophilus DSM 24557.</title>
        <authorList>
            <person name="Poehlein A."/>
            <person name="Daniel R."/>
        </authorList>
    </citation>
    <scope>NUCLEOTIDE SEQUENCE [LARGE SCALE GENOMIC DNA]</scope>
    <source>
        <strain evidence="3 4">DSM 24557</strain>
    </source>
</reference>
<evidence type="ECO:0000256" key="1">
    <source>
        <dbReference type="SAM" id="MobiDB-lite"/>
    </source>
</evidence>
<comment type="caution">
    <text evidence="3">The sequence shown here is derived from an EMBL/GenBank/DDBJ whole genome shotgun (WGS) entry which is preliminary data.</text>
</comment>
<dbReference type="InterPro" id="IPR000866">
    <property type="entry name" value="AhpC/TSA"/>
</dbReference>
<dbReference type="Pfam" id="PF00578">
    <property type="entry name" value="AhpC-TSA"/>
    <property type="match status" value="1"/>
</dbReference>
<dbReference type="Proteomes" id="UP000075321">
    <property type="component" value="Unassembled WGS sequence"/>
</dbReference>
<sequence>MRDINRRRMIQLSGGIALASMAGCLGSDDDPKEKDNTGDKNDDTGGGKDTKDNDKPESGDDAPKADVETDDGKTVTIESKGKPVVVMFGDVENEKCKSYSETLVDLHEEYGDRAYMLTVNTNMDVSMEDLKEFHERYGGDWDHAMGTKDLLEKYGIETTVTICVIDEDGTVAFRTDGDIDRKTVEKALEVYVDGDIDEKDIEKALDAYREGEVSEEDLEEILDAYEKGDIDGKDIEEAIETYADD</sequence>
<dbReference type="PROSITE" id="PS51257">
    <property type="entry name" value="PROKAR_LIPOPROTEIN"/>
    <property type="match status" value="1"/>
</dbReference>
<dbReference type="PANTHER" id="PTHR42852">
    <property type="entry name" value="THIOL:DISULFIDE INTERCHANGE PROTEIN DSBE"/>
    <property type="match status" value="1"/>
</dbReference>
<evidence type="ECO:0000313" key="4">
    <source>
        <dbReference type="Proteomes" id="UP000075321"/>
    </source>
</evidence>
<protein>
    <submittedName>
        <fullName evidence="3">Thiol-disulfide oxidoreductase ResA</fullName>
    </submittedName>
</protein>
<evidence type="ECO:0000313" key="3">
    <source>
        <dbReference type="EMBL" id="KYH27181.1"/>
    </source>
</evidence>
<accession>A0A151AHQ8</accession>
<dbReference type="PANTHER" id="PTHR42852:SF10">
    <property type="entry name" value="BACTERIOFERRITIN COMIGRATORY PROTEIN"/>
    <property type="match status" value="1"/>
</dbReference>
<organism evidence="3 4">
    <name type="scientific">Halalkalicoccus paucihalophilus</name>
    <dbReference type="NCBI Taxonomy" id="1008153"/>
    <lineage>
        <taxon>Archaea</taxon>
        <taxon>Methanobacteriati</taxon>
        <taxon>Methanobacteriota</taxon>
        <taxon>Stenosarchaea group</taxon>
        <taxon>Halobacteria</taxon>
        <taxon>Halobacteriales</taxon>
        <taxon>Halococcaceae</taxon>
        <taxon>Halalkalicoccus</taxon>
    </lineage>
</organism>
<proteinExistence type="predicted"/>
<feature type="region of interest" description="Disordered" evidence="1">
    <location>
        <begin position="21"/>
        <end position="74"/>
    </location>
</feature>
<evidence type="ECO:0000259" key="2">
    <source>
        <dbReference type="PROSITE" id="PS51352"/>
    </source>
</evidence>
<dbReference type="InterPro" id="IPR013766">
    <property type="entry name" value="Thioredoxin_domain"/>
</dbReference>
<dbReference type="InterPro" id="IPR036249">
    <property type="entry name" value="Thioredoxin-like_sf"/>
</dbReference>
<dbReference type="Gene3D" id="3.40.30.10">
    <property type="entry name" value="Glutaredoxin"/>
    <property type="match status" value="1"/>
</dbReference>
<dbReference type="AlphaFoldDB" id="A0A151AHQ8"/>
<dbReference type="EMBL" id="LTAZ01000002">
    <property type="protein sequence ID" value="KYH27181.1"/>
    <property type="molecule type" value="Genomic_DNA"/>
</dbReference>
<dbReference type="PROSITE" id="PS51352">
    <property type="entry name" value="THIOREDOXIN_2"/>
    <property type="match status" value="1"/>
</dbReference>
<dbReference type="SUPFAM" id="SSF52833">
    <property type="entry name" value="Thioredoxin-like"/>
    <property type="match status" value="1"/>
</dbReference>
<feature type="compositionally biased region" description="Basic and acidic residues" evidence="1">
    <location>
        <begin position="29"/>
        <end position="73"/>
    </location>
</feature>
<name>A0A151AHQ8_9EURY</name>
<feature type="domain" description="Thioredoxin" evidence="2">
    <location>
        <begin position="56"/>
        <end position="210"/>
    </location>
</feature>